<evidence type="ECO:0000256" key="3">
    <source>
        <dbReference type="ARBA" id="ARBA00022679"/>
    </source>
</evidence>
<dbReference type="STRING" id="1293045.H663_02785"/>
<sequence>MNNDQLKADNAQYLWHPMAHPGAMKKSTPDIIAKGEGCWIWDVDGHKMLDGVGGLWACNLGHSNKPVRDAIVAQMDELPFYNVFRGTTHVRAIELSKRLVQMMEPEGVATVMFSTGGSDAVEGALKVARQYWKLKGQADRFKFISLRQGYHGVHFGGMSVNGNTNFRRAYEPLLPGCFHVDTPWAYHNPYTDDPIRLGEICAEMLEREIVFQGPDTVAAFIAEPVQGAGGVIVPPPNYWPLVRQICDKYGVLLIADEVVTGFGRSGEMFGTRLWGVNADMWCLAKGISSGYIPLGATAINRRIAEVFDADTTGAASVSHGYTYSAHPIAAAAALATLDQIEALDIPGHAARVGEHLQTRLRKLVDTCAFVGDVRGVGLMLGIEMVSDKAKRTPMTRTSDIPARVAKAAYKAGLMVRISGPNLILSPPLIITREQVDLMCDVLEGAFAAVQEGRA</sequence>
<dbReference type="CDD" id="cd00610">
    <property type="entry name" value="OAT_like"/>
    <property type="match status" value="1"/>
</dbReference>
<evidence type="ECO:0000313" key="6">
    <source>
        <dbReference type="EMBL" id="PVE43819.1"/>
    </source>
</evidence>
<keyword evidence="3" id="KW-0808">Transferase</keyword>
<dbReference type="PANTHER" id="PTHR43094">
    <property type="entry name" value="AMINOTRANSFERASE"/>
    <property type="match status" value="1"/>
</dbReference>
<evidence type="ECO:0000256" key="4">
    <source>
        <dbReference type="ARBA" id="ARBA00022898"/>
    </source>
</evidence>
<keyword evidence="4 5" id="KW-0663">Pyridoxal phosphate</keyword>
<keyword evidence="2 6" id="KW-0032">Aminotransferase</keyword>
<evidence type="ECO:0000256" key="1">
    <source>
        <dbReference type="ARBA" id="ARBA00008954"/>
    </source>
</evidence>
<evidence type="ECO:0000313" key="7">
    <source>
        <dbReference type="Proteomes" id="UP000037507"/>
    </source>
</evidence>
<dbReference type="FunFam" id="3.40.640.10:FF:000014">
    <property type="entry name" value="Adenosylmethionine-8-amino-7-oxononanoate aminotransferase, probable"/>
    <property type="match status" value="1"/>
</dbReference>
<dbReference type="OrthoDB" id="3398487at2"/>
<dbReference type="PIRSF" id="PIRSF000521">
    <property type="entry name" value="Transaminase_4ab_Lys_Orn"/>
    <property type="match status" value="1"/>
</dbReference>
<dbReference type="InterPro" id="IPR005814">
    <property type="entry name" value="Aminotrans_3"/>
</dbReference>
<dbReference type="RefSeq" id="WP_053169648.1">
    <property type="nucleotide sequence ID" value="NZ_LFYT02000004.1"/>
</dbReference>
<organism evidence="6 7">
    <name type="scientific">Limnohabitans planktonicus II-D5</name>
    <dbReference type="NCBI Taxonomy" id="1293045"/>
    <lineage>
        <taxon>Bacteria</taxon>
        <taxon>Pseudomonadati</taxon>
        <taxon>Pseudomonadota</taxon>
        <taxon>Betaproteobacteria</taxon>
        <taxon>Burkholderiales</taxon>
        <taxon>Comamonadaceae</taxon>
        <taxon>Limnohabitans</taxon>
    </lineage>
</organism>
<evidence type="ECO:0000256" key="2">
    <source>
        <dbReference type="ARBA" id="ARBA00022576"/>
    </source>
</evidence>
<comment type="similarity">
    <text evidence="1 5">Belongs to the class-III pyridoxal-phosphate-dependent aminotransferase family.</text>
</comment>
<dbReference type="Proteomes" id="UP000037507">
    <property type="component" value="Unassembled WGS sequence"/>
</dbReference>
<dbReference type="InterPro" id="IPR015424">
    <property type="entry name" value="PyrdxlP-dep_Trfase"/>
</dbReference>
<keyword evidence="7" id="KW-1185">Reference proteome</keyword>
<dbReference type="AlphaFoldDB" id="A0A2T7UGJ2"/>
<evidence type="ECO:0000256" key="5">
    <source>
        <dbReference type="RuleBase" id="RU003560"/>
    </source>
</evidence>
<dbReference type="GO" id="GO:0008483">
    <property type="term" value="F:transaminase activity"/>
    <property type="evidence" value="ECO:0007669"/>
    <property type="project" value="UniProtKB-KW"/>
</dbReference>
<reference evidence="6" key="1">
    <citation type="submission" date="2017-04" db="EMBL/GenBank/DDBJ databases">
        <title>Unexpected and diverse lifestyles within the genus Limnohabitans.</title>
        <authorList>
            <person name="Kasalicky V."/>
            <person name="Mehrshad M."/>
            <person name="Andrei S.-A."/>
            <person name="Salcher M."/>
            <person name="Kratochvilova H."/>
            <person name="Simek K."/>
            <person name="Ghai R."/>
        </authorList>
    </citation>
    <scope>NUCLEOTIDE SEQUENCE [LARGE SCALE GENOMIC DNA]</scope>
    <source>
        <strain evidence="6">II-D5</strain>
    </source>
</reference>
<dbReference type="EMBL" id="LFYT02000004">
    <property type="protein sequence ID" value="PVE43819.1"/>
    <property type="molecule type" value="Genomic_DNA"/>
</dbReference>
<protein>
    <submittedName>
        <fullName evidence="6">Aspartate aminotransferase family protein</fullName>
    </submittedName>
</protein>
<dbReference type="GO" id="GO:0030170">
    <property type="term" value="F:pyridoxal phosphate binding"/>
    <property type="evidence" value="ECO:0007669"/>
    <property type="project" value="InterPro"/>
</dbReference>
<accession>A0A2T7UGJ2</accession>
<dbReference type="PANTHER" id="PTHR43094:SF1">
    <property type="entry name" value="AMINOTRANSFERASE CLASS-III"/>
    <property type="match status" value="1"/>
</dbReference>
<dbReference type="InterPro" id="IPR015422">
    <property type="entry name" value="PyrdxlP-dep_Trfase_small"/>
</dbReference>
<gene>
    <name evidence="6" type="ORF">H663_004960</name>
</gene>
<dbReference type="NCBIfam" id="NF005683">
    <property type="entry name" value="PRK07481.1"/>
    <property type="match status" value="1"/>
</dbReference>
<dbReference type="InterPro" id="IPR015421">
    <property type="entry name" value="PyrdxlP-dep_Trfase_major"/>
</dbReference>
<dbReference type="SUPFAM" id="SSF53383">
    <property type="entry name" value="PLP-dependent transferases"/>
    <property type="match status" value="1"/>
</dbReference>
<name>A0A2T7UGJ2_9BURK</name>
<dbReference type="Pfam" id="PF00202">
    <property type="entry name" value="Aminotran_3"/>
    <property type="match status" value="1"/>
</dbReference>
<dbReference type="Gene3D" id="3.90.1150.10">
    <property type="entry name" value="Aspartate Aminotransferase, domain 1"/>
    <property type="match status" value="1"/>
</dbReference>
<dbReference type="Gene3D" id="3.40.640.10">
    <property type="entry name" value="Type I PLP-dependent aspartate aminotransferase-like (Major domain)"/>
    <property type="match status" value="1"/>
</dbReference>
<comment type="caution">
    <text evidence="6">The sequence shown here is derived from an EMBL/GenBank/DDBJ whole genome shotgun (WGS) entry which is preliminary data.</text>
</comment>
<proteinExistence type="inferred from homology"/>